<dbReference type="GeneID" id="25475631"/>
<feature type="compositionally biased region" description="Low complexity" evidence="1">
    <location>
        <begin position="36"/>
        <end position="57"/>
    </location>
</feature>
<dbReference type="AlphaFoldDB" id="U6MZU1"/>
<evidence type="ECO:0000313" key="2">
    <source>
        <dbReference type="EMBL" id="CDJ68543.1"/>
    </source>
</evidence>
<proteinExistence type="predicted"/>
<feature type="region of interest" description="Disordered" evidence="1">
    <location>
        <begin position="25"/>
        <end position="60"/>
    </location>
</feature>
<dbReference type="Proteomes" id="UP000030754">
    <property type="component" value="Unassembled WGS sequence"/>
</dbReference>
<evidence type="ECO:0000256" key="1">
    <source>
        <dbReference type="SAM" id="MobiDB-lite"/>
    </source>
</evidence>
<evidence type="ECO:0000313" key="3">
    <source>
        <dbReference type="Proteomes" id="UP000030754"/>
    </source>
</evidence>
<accession>U6MZU1</accession>
<dbReference type="VEuPathDB" id="ToxoDB:ENH_00054860"/>
<reference evidence="2" key="1">
    <citation type="submission" date="2013-10" db="EMBL/GenBank/DDBJ databases">
        <title>Genomic analysis of the causative agents of coccidiosis in chickens.</title>
        <authorList>
            <person name="Reid A.J."/>
            <person name="Blake D."/>
            <person name="Billington K."/>
            <person name="Browne H."/>
            <person name="Dunn M."/>
            <person name="Hung S."/>
            <person name="Kawahara F."/>
            <person name="Miranda-Saavedra D."/>
            <person name="Mourier T."/>
            <person name="Nagra H."/>
            <person name="Otto T.D."/>
            <person name="Rawlings N."/>
            <person name="Sanchez A."/>
            <person name="Sanders M."/>
            <person name="Subramaniam C."/>
            <person name="Tay Y."/>
            <person name="Dear P."/>
            <person name="Doerig C."/>
            <person name="Gruber A."/>
            <person name="Parkinson J."/>
            <person name="Shirley M."/>
            <person name="Wan K.L."/>
            <person name="Berriman M."/>
            <person name="Tomley F."/>
            <person name="Pain A."/>
        </authorList>
    </citation>
    <scope>NUCLEOTIDE SEQUENCE [LARGE SCALE GENOMIC DNA]</scope>
    <source>
        <strain evidence="2">Houghton</strain>
    </source>
</reference>
<reference evidence="2" key="2">
    <citation type="submission" date="2013-10" db="EMBL/GenBank/DDBJ databases">
        <authorList>
            <person name="Aslett M."/>
        </authorList>
    </citation>
    <scope>NUCLEOTIDE SEQUENCE [LARGE SCALE GENOMIC DNA]</scope>
    <source>
        <strain evidence="2">Houghton</strain>
    </source>
</reference>
<dbReference type="EMBL" id="HG725563">
    <property type="protein sequence ID" value="CDJ68543.1"/>
    <property type="molecule type" value="Genomic_DNA"/>
</dbReference>
<gene>
    <name evidence="2" type="ORF">ENH_00054860</name>
</gene>
<name>U6MZU1_9EIME</name>
<keyword evidence="3" id="KW-1185">Reference proteome</keyword>
<dbReference type="RefSeq" id="XP_013437010.1">
    <property type="nucleotide sequence ID" value="XM_013581556.1"/>
</dbReference>
<sequence>MGAPRGPPGAPKGPLEGGICREGYRKAKALGPPGLQQQEQQQQQRQRRQQQQQQQQQFNARSLKAYKIMAGNPACCG</sequence>
<protein>
    <submittedName>
        <fullName evidence="2">Uncharacterized protein</fullName>
    </submittedName>
</protein>
<organism evidence="2 3">
    <name type="scientific">Eimeria necatrix</name>
    <dbReference type="NCBI Taxonomy" id="51315"/>
    <lineage>
        <taxon>Eukaryota</taxon>
        <taxon>Sar</taxon>
        <taxon>Alveolata</taxon>
        <taxon>Apicomplexa</taxon>
        <taxon>Conoidasida</taxon>
        <taxon>Coccidia</taxon>
        <taxon>Eucoccidiorida</taxon>
        <taxon>Eimeriorina</taxon>
        <taxon>Eimeriidae</taxon>
        <taxon>Eimeria</taxon>
    </lineage>
</organism>